<dbReference type="Gene3D" id="4.10.280.10">
    <property type="entry name" value="Helix-loop-helix DNA-binding domain"/>
    <property type="match status" value="1"/>
</dbReference>
<dbReference type="GO" id="GO:0000981">
    <property type="term" value="F:DNA-binding transcription factor activity, RNA polymerase II-specific"/>
    <property type="evidence" value="ECO:0007669"/>
    <property type="project" value="TreeGrafter"/>
</dbReference>
<keyword evidence="5" id="KW-0238">DNA-binding</keyword>
<dbReference type="PANTHER" id="PTHR16223">
    <property type="entry name" value="TRANSCRIPTION FACTOR BHLH83-RELATED"/>
    <property type="match status" value="1"/>
</dbReference>
<organism evidence="10">
    <name type="scientific">Ananas comosus var. bracteatus</name>
    <name type="common">red pineapple</name>
    <dbReference type="NCBI Taxonomy" id="296719"/>
    <lineage>
        <taxon>Eukaryota</taxon>
        <taxon>Viridiplantae</taxon>
        <taxon>Streptophyta</taxon>
        <taxon>Embryophyta</taxon>
        <taxon>Tracheophyta</taxon>
        <taxon>Spermatophyta</taxon>
        <taxon>Magnoliopsida</taxon>
        <taxon>Liliopsida</taxon>
        <taxon>Poales</taxon>
        <taxon>Bromeliaceae</taxon>
        <taxon>Bromelioideae</taxon>
        <taxon>Ananas</taxon>
    </lineage>
</organism>
<comment type="subunit">
    <text evidence="3">Homodimer.</text>
</comment>
<dbReference type="GO" id="GO:0000978">
    <property type="term" value="F:RNA polymerase II cis-regulatory region sequence-specific DNA binding"/>
    <property type="evidence" value="ECO:0007669"/>
    <property type="project" value="TreeGrafter"/>
</dbReference>
<name>A0A6V7QV85_ANACO</name>
<evidence type="ECO:0000256" key="8">
    <source>
        <dbReference type="SAM" id="MobiDB-lite"/>
    </source>
</evidence>
<evidence type="ECO:0000259" key="9">
    <source>
        <dbReference type="PROSITE" id="PS50888"/>
    </source>
</evidence>
<dbReference type="PROSITE" id="PS50888">
    <property type="entry name" value="BHLH"/>
    <property type="match status" value="1"/>
</dbReference>
<evidence type="ECO:0000256" key="7">
    <source>
        <dbReference type="ARBA" id="ARBA00023242"/>
    </source>
</evidence>
<keyword evidence="6" id="KW-0804">Transcription</keyword>
<evidence type="ECO:0000256" key="6">
    <source>
        <dbReference type="ARBA" id="ARBA00023163"/>
    </source>
</evidence>
<protein>
    <recommendedName>
        <fullName evidence="9">BHLH domain-containing protein</fullName>
    </recommendedName>
</protein>
<dbReference type="InterPro" id="IPR011598">
    <property type="entry name" value="bHLH_dom"/>
</dbReference>
<sequence length="345" mass="37086">MGEDVIYSRMYSGQEGWWNSNIPRTSCFNGSAVMSASISCSTEFTDVMGGGFNWAALAADVPLSQSQSQSQSSSGESPGSAVSNNSLSSFQDTYHAATAQMTDLAAVSSPAVDWNQKPLLSRESGYHGLFQEGNKTAPEPSPPKQQPLQFSTHINTSSAIRPATTPISKDLRLSSPRNDVVVSHHALKEINLNRSNRATKSVSEGAGGLSPDIAAQQPALKKPRIETPSPLPTFKVRKEKMGDRITALQQLVSPFGKTDTASVLTEAIEYIKFLHDQVGVLTAPYLNNGNQMLHLKSLEKLNGTQGPKRDLGSRGLCLMPVSSTHAVASEIPFDFWAPTFGGTFN</sequence>
<dbReference type="EMBL" id="CAJEUB010000023">
    <property type="protein sequence ID" value="CAD1846771.1"/>
    <property type="molecule type" value="Genomic_DNA"/>
</dbReference>
<feature type="region of interest" description="Disordered" evidence="8">
    <location>
        <begin position="129"/>
        <end position="149"/>
    </location>
</feature>
<evidence type="ECO:0000256" key="4">
    <source>
        <dbReference type="ARBA" id="ARBA00023015"/>
    </source>
</evidence>
<dbReference type="PANTHER" id="PTHR16223:SF238">
    <property type="entry name" value="TRANSCRIPTION FACTOR BHLH114"/>
    <property type="match status" value="1"/>
</dbReference>
<dbReference type="InterPro" id="IPR036638">
    <property type="entry name" value="HLH_DNA-bd_sf"/>
</dbReference>
<feature type="domain" description="BHLH" evidence="9">
    <location>
        <begin position="225"/>
        <end position="274"/>
    </location>
</feature>
<feature type="compositionally biased region" description="Polar residues" evidence="8">
    <location>
        <begin position="75"/>
        <end position="86"/>
    </location>
</feature>
<gene>
    <name evidence="10" type="ORF">CB5_LOCUS29982</name>
</gene>
<proteinExistence type="inferred from homology"/>
<feature type="region of interest" description="Disordered" evidence="8">
    <location>
        <begin position="198"/>
        <end position="231"/>
    </location>
</feature>
<evidence type="ECO:0000256" key="1">
    <source>
        <dbReference type="ARBA" id="ARBA00004123"/>
    </source>
</evidence>
<keyword evidence="4" id="KW-0805">Transcription regulation</keyword>
<evidence type="ECO:0000256" key="5">
    <source>
        <dbReference type="ARBA" id="ARBA00023125"/>
    </source>
</evidence>
<dbReference type="SUPFAM" id="SSF47459">
    <property type="entry name" value="HLH, helix-loop-helix DNA-binding domain"/>
    <property type="match status" value="1"/>
</dbReference>
<dbReference type="CDD" id="cd11393">
    <property type="entry name" value="bHLH_AtbHLH_like"/>
    <property type="match status" value="1"/>
</dbReference>
<comment type="similarity">
    <text evidence="2">Belongs to the bHLH protein family.</text>
</comment>
<feature type="region of interest" description="Disordered" evidence="8">
    <location>
        <begin position="66"/>
        <end position="86"/>
    </location>
</feature>
<reference evidence="10" key="1">
    <citation type="submission" date="2020-07" db="EMBL/GenBank/DDBJ databases">
        <authorList>
            <person name="Lin J."/>
        </authorList>
    </citation>
    <scope>NUCLEOTIDE SEQUENCE</scope>
</reference>
<dbReference type="GO" id="GO:0005634">
    <property type="term" value="C:nucleus"/>
    <property type="evidence" value="ECO:0007669"/>
    <property type="project" value="UniProtKB-SubCell"/>
</dbReference>
<dbReference type="SMART" id="SM00353">
    <property type="entry name" value="HLH"/>
    <property type="match status" value="1"/>
</dbReference>
<dbReference type="FunFam" id="4.10.280.10:FF:000032">
    <property type="entry name" value="Transcription factor bHLH123 family"/>
    <property type="match status" value="1"/>
</dbReference>
<comment type="subcellular location">
    <subcellularLocation>
        <location evidence="1">Nucleus</location>
    </subcellularLocation>
</comment>
<evidence type="ECO:0000313" key="10">
    <source>
        <dbReference type="EMBL" id="CAD1846771.1"/>
    </source>
</evidence>
<dbReference type="InterPro" id="IPR045239">
    <property type="entry name" value="bHLH95_bHLH"/>
</dbReference>
<dbReference type="AlphaFoldDB" id="A0A6V7QV85"/>
<dbReference type="InterPro" id="IPR045843">
    <property type="entry name" value="IND-like"/>
</dbReference>
<keyword evidence="7" id="KW-0539">Nucleus</keyword>
<evidence type="ECO:0000256" key="3">
    <source>
        <dbReference type="ARBA" id="ARBA00011738"/>
    </source>
</evidence>
<evidence type="ECO:0000256" key="2">
    <source>
        <dbReference type="ARBA" id="ARBA00005510"/>
    </source>
</evidence>
<dbReference type="GO" id="GO:0046983">
    <property type="term" value="F:protein dimerization activity"/>
    <property type="evidence" value="ECO:0007669"/>
    <property type="project" value="InterPro"/>
</dbReference>
<accession>A0A6V7QV85</accession>